<evidence type="ECO:0000256" key="2">
    <source>
        <dbReference type="ARBA" id="ARBA00022737"/>
    </source>
</evidence>
<dbReference type="InterPro" id="IPR029058">
    <property type="entry name" value="AB_hydrolase_fold"/>
</dbReference>
<dbReference type="OrthoDB" id="7464126at2759"/>
<proteinExistence type="inferred from homology"/>
<dbReference type="PROSITE" id="PS50297">
    <property type="entry name" value="ANK_REP_REGION"/>
    <property type="match status" value="7"/>
</dbReference>
<dbReference type="SUPFAM" id="SSF52540">
    <property type="entry name" value="P-loop containing nucleoside triphosphate hydrolases"/>
    <property type="match status" value="1"/>
</dbReference>
<comment type="similarity">
    <text evidence="1">Belongs to the putative lipase ROG1 family.</text>
</comment>
<organism evidence="7 8">
    <name type="scientific">Botrytis fragariae</name>
    <dbReference type="NCBI Taxonomy" id="1964551"/>
    <lineage>
        <taxon>Eukaryota</taxon>
        <taxon>Fungi</taxon>
        <taxon>Dikarya</taxon>
        <taxon>Ascomycota</taxon>
        <taxon>Pezizomycotina</taxon>
        <taxon>Leotiomycetes</taxon>
        <taxon>Helotiales</taxon>
        <taxon>Sclerotiniaceae</taxon>
        <taxon>Botrytis</taxon>
    </lineage>
</organism>
<dbReference type="InterPro" id="IPR056884">
    <property type="entry name" value="NPHP3-like_N"/>
</dbReference>
<keyword evidence="3 4" id="KW-0040">ANK repeat</keyword>
<dbReference type="InterPro" id="IPR027417">
    <property type="entry name" value="P-loop_NTPase"/>
</dbReference>
<gene>
    <name evidence="7" type="ORF">Bfra_001161</name>
</gene>
<dbReference type="SMART" id="SM00248">
    <property type="entry name" value="ANK"/>
    <property type="match status" value="15"/>
</dbReference>
<dbReference type="InterPro" id="IPR051631">
    <property type="entry name" value="Ankyrin-KH/SAM_domain"/>
</dbReference>
<evidence type="ECO:0000259" key="6">
    <source>
        <dbReference type="Pfam" id="PF24883"/>
    </source>
</evidence>
<evidence type="ECO:0000313" key="8">
    <source>
        <dbReference type="Proteomes" id="UP000531561"/>
    </source>
</evidence>
<feature type="repeat" description="ANK" evidence="4">
    <location>
        <begin position="1402"/>
        <end position="1427"/>
    </location>
</feature>
<evidence type="ECO:0000256" key="4">
    <source>
        <dbReference type="PROSITE-ProRule" id="PRU00023"/>
    </source>
</evidence>
<dbReference type="InterPro" id="IPR007751">
    <property type="entry name" value="DUF676_lipase-like"/>
</dbReference>
<dbReference type="Proteomes" id="UP000531561">
    <property type="component" value="Unassembled WGS sequence"/>
</dbReference>
<protein>
    <submittedName>
        <fullName evidence="7">Putative nacht and ankyrin domain protein</fullName>
    </submittedName>
</protein>
<feature type="domain" description="DUF676" evidence="5">
    <location>
        <begin position="86"/>
        <end position="214"/>
    </location>
</feature>
<dbReference type="PANTHER" id="PTHR23206:SF7">
    <property type="entry name" value="PROTEIN KINASE DOMAIN-CONTAINING PROTEIN"/>
    <property type="match status" value="1"/>
</dbReference>
<evidence type="ECO:0000259" key="5">
    <source>
        <dbReference type="Pfam" id="PF05057"/>
    </source>
</evidence>
<dbReference type="Pfam" id="PF24883">
    <property type="entry name" value="NPHP3_N"/>
    <property type="match status" value="1"/>
</dbReference>
<dbReference type="Gene3D" id="3.40.50.300">
    <property type="entry name" value="P-loop containing nucleotide triphosphate hydrolases"/>
    <property type="match status" value="1"/>
</dbReference>
<feature type="domain" description="Nephrocystin 3-like N-terminal" evidence="6">
    <location>
        <begin position="377"/>
        <end position="553"/>
    </location>
</feature>
<dbReference type="EMBL" id="JABFCT010000002">
    <property type="protein sequence ID" value="KAF5878988.1"/>
    <property type="molecule type" value="Genomic_DNA"/>
</dbReference>
<feature type="repeat" description="ANK" evidence="4">
    <location>
        <begin position="921"/>
        <end position="949"/>
    </location>
</feature>
<feature type="repeat" description="ANK" evidence="4">
    <location>
        <begin position="1047"/>
        <end position="1079"/>
    </location>
</feature>
<dbReference type="InterPro" id="IPR002110">
    <property type="entry name" value="Ankyrin_rpt"/>
</dbReference>
<dbReference type="SUPFAM" id="SSF53474">
    <property type="entry name" value="alpha/beta-Hydrolases"/>
    <property type="match status" value="1"/>
</dbReference>
<dbReference type="PANTHER" id="PTHR23206">
    <property type="entry name" value="MASK PROTEIN"/>
    <property type="match status" value="1"/>
</dbReference>
<dbReference type="SUPFAM" id="SSF48403">
    <property type="entry name" value="Ankyrin repeat"/>
    <property type="match status" value="2"/>
</dbReference>
<dbReference type="GeneID" id="59255291"/>
<dbReference type="Pfam" id="PF05057">
    <property type="entry name" value="DUF676"/>
    <property type="match status" value="1"/>
</dbReference>
<feature type="repeat" description="ANK" evidence="4">
    <location>
        <begin position="1160"/>
        <end position="1192"/>
    </location>
</feature>
<feature type="repeat" description="ANK" evidence="4">
    <location>
        <begin position="950"/>
        <end position="982"/>
    </location>
</feature>
<dbReference type="Pfam" id="PF12796">
    <property type="entry name" value="Ank_2"/>
    <property type="match status" value="5"/>
</dbReference>
<feature type="repeat" description="ANK" evidence="4">
    <location>
        <begin position="1302"/>
        <end position="1334"/>
    </location>
</feature>
<name>A0A8H6ENS5_9HELO</name>
<comment type="caution">
    <text evidence="7">The sequence shown here is derived from an EMBL/GenBank/DDBJ whole genome shotgun (WGS) entry which is preliminary data.</text>
</comment>
<sequence length="1481" mass="164576">MVGQNSFNYLAKLFIGNRLQFAFGIHTPSPNEELMARGSLWKSRSKSTTTVVPIDTELSERFGLFHLNPIPVLPKNGESPYRIDIVALHGIKGDAFKTWTEKNEDGVKNLWLRDQLPNELPGARIFSFGYDANVLFSRGTGTIEDFATALLEDLLRERSNDKNRKRRIIFICHSMGGIVVKKALIRAFNTKLYRNIFELTSAILFLATPHMGSDETKLPLLISKFANGLLALPMRFSGRVRDELITPLSRGSSVLIETQDEFKRLKLYDGIRVASFLEMDICSGLKGLVVDEESAQLHIPDERVVKMHGCDHRNICRFTGPESSSYKSVWGILKVYADEASSLVEDDLTPEDESVLSSIYYPEMEQRRRNANNAYPGTCSWISQDRSYLRWKDTQRSLMWIKGKPGAGKSTLMAYILSNFRHRDSRHLVLNFFFHGRGAPLQKGPEGMYRQLLYQLYSQASPIREQLRESFAEKNASRQLENDCVWSEDELKAWLFNAITWIAQSRPVTLFVDALDEAGDDNARMLIDYFDDMKKRVSQDEDGGSLRICVSCRHYPNVTLSEGFEVNVENHNMRDIAVFVHAQLVSKIINWDNDRVAIEGREKMEAAIVKKSLGVFQWVKLVVPMAAETFNDTESLKEVHVMLEKVQDDLAAVYENILTNVIKVKYRPKTLLLMQWIALAERPLTATELRIAMACDNESENPGHKRWEDSEDYIESDRRMETLLKTFSGGLVEIALYTSGLYRVQFIHQTVVDFMLSGGLLYLVKHSKPQPLEPCGDEGQYSNDQILGQSQDRLSRSCVNYFKQPDIMYADFNDVIQREKVCDGTEHPLFEYSIQNWSVHAEKAERLGFSQIHVVRQLENPPGYFEKYIEYEYAMKGAAYSLRKGSVILHLMASANLQGPAQSLLERGDSVEDEDQGFVRPLHCAIFHGNKGMVKILLDAGTDIKATQDGRHSALEIAASRAHDDVIQLLLERGADVNAISNTGTALEGAATSGDIRLVQKLLGLGCNVNQEGRFGSTPLKAAARKGSIEIVHLLLELGAEIEHCQDYGTPLQIAALAGHLEVCRVLLNHGALVNTPGFSGTEGSALQCAANNNNVHNSIAKDIELLQLLLDYGADINTQDSTNRTALSVAVNAHGRAETRNSEIDPRILFLLSNGADVDAGASLVYAARRKNIKLIELLLNRGANINILRSHESVLAAACGTFEPEVEMIELLLNRGADINFYYENGGITYNGAALQCAVNSAARTGDLTIVRVLLDHGANVNLGAGKTGGALYEAAERGHLELCRLFLGSKADVHAEQTTSGSVLHAAVRSGNVDVIGLLIAHGAHVDDERGLYGTPLLVAAQAGFLHAFSLLFDAGADAHYIGGNYHNLLISAAWGGNIECVERCLDIGLDVNARGGLMSDTALCAAAHNGHVDVVRRLLDAGAKDFSEGWWGSAWCQAERYGHRTVLKVLKERGLERKKTKADFLWQSKDLGLSSPE</sequence>
<evidence type="ECO:0000313" key="7">
    <source>
        <dbReference type="EMBL" id="KAF5878988.1"/>
    </source>
</evidence>
<evidence type="ECO:0000256" key="3">
    <source>
        <dbReference type="ARBA" id="ARBA00023043"/>
    </source>
</evidence>
<keyword evidence="2" id="KW-0677">Repeat</keyword>
<keyword evidence="8" id="KW-1185">Reference proteome</keyword>
<feature type="repeat" description="ANK" evidence="4">
    <location>
        <begin position="1015"/>
        <end position="1047"/>
    </location>
</feature>
<dbReference type="GO" id="GO:0005737">
    <property type="term" value="C:cytoplasm"/>
    <property type="evidence" value="ECO:0007669"/>
    <property type="project" value="TreeGrafter"/>
</dbReference>
<dbReference type="InterPro" id="IPR036770">
    <property type="entry name" value="Ankyrin_rpt-contain_sf"/>
</dbReference>
<dbReference type="PROSITE" id="PS50088">
    <property type="entry name" value="ANK_REPEAT"/>
    <property type="match status" value="10"/>
</dbReference>
<dbReference type="RefSeq" id="XP_037197932.1">
    <property type="nucleotide sequence ID" value="XM_037331599.1"/>
</dbReference>
<feature type="repeat" description="ANK" evidence="4">
    <location>
        <begin position="982"/>
        <end position="1014"/>
    </location>
</feature>
<feature type="repeat" description="ANK" evidence="4">
    <location>
        <begin position="1082"/>
        <end position="1122"/>
    </location>
</feature>
<evidence type="ECO:0000256" key="1">
    <source>
        <dbReference type="ARBA" id="ARBA00007920"/>
    </source>
</evidence>
<dbReference type="Gene3D" id="3.40.50.1820">
    <property type="entry name" value="alpha/beta hydrolase"/>
    <property type="match status" value="1"/>
</dbReference>
<reference evidence="7 8" key="1">
    <citation type="journal article" date="2020" name="Phytopathology">
        <title>A high-quality genome resource of Botrytis fragariae, a new and rapidly spreading fungal pathogen causing strawberry gray mold in the U.S.A.</title>
        <authorList>
            <person name="Wu Y."/>
            <person name="Saski C.A."/>
            <person name="Schnabel G."/>
            <person name="Xiao S."/>
            <person name="Hu M."/>
        </authorList>
    </citation>
    <scope>NUCLEOTIDE SEQUENCE [LARGE SCALE GENOMIC DNA]</scope>
    <source>
        <strain evidence="7 8">BVB16</strain>
    </source>
</reference>
<accession>A0A8H6ENS5</accession>
<dbReference type="PRINTS" id="PR01415">
    <property type="entry name" value="ANKYRIN"/>
</dbReference>
<feature type="repeat" description="ANK" evidence="4">
    <location>
        <begin position="1236"/>
        <end position="1268"/>
    </location>
</feature>
<dbReference type="Gene3D" id="1.25.40.20">
    <property type="entry name" value="Ankyrin repeat-containing domain"/>
    <property type="match status" value="5"/>
</dbReference>